<keyword evidence="2" id="KW-1185">Reference proteome</keyword>
<proteinExistence type="predicted"/>
<gene>
    <name evidence="1" type="ORF">GCM10023320_12150</name>
</gene>
<evidence type="ECO:0000313" key="1">
    <source>
        <dbReference type="EMBL" id="GAA5114629.1"/>
    </source>
</evidence>
<protein>
    <submittedName>
        <fullName evidence="1">Uncharacterized protein</fullName>
    </submittedName>
</protein>
<evidence type="ECO:0000313" key="2">
    <source>
        <dbReference type="Proteomes" id="UP001500804"/>
    </source>
</evidence>
<dbReference type="Proteomes" id="UP001500804">
    <property type="component" value="Unassembled WGS sequence"/>
</dbReference>
<reference evidence="2" key="1">
    <citation type="journal article" date="2019" name="Int. J. Syst. Evol. Microbiol.">
        <title>The Global Catalogue of Microorganisms (GCM) 10K type strain sequencing project: providing services to taxonomists for standard genome sequencing and annotation.</title>
        <authorList>
            <consortium name="The Broad Institute Genomics Platform"/>
            <consortium name="The Broad Institute Genome Sequencing Center for Infectious Disease"/>
            <person name="Wu L."/>
            <person name="Ma J."/>
        </authorList>
    </citation>
    <scope>NUCLEOTIDE SEQUENCE [LARGE SCALE GENOMIC DNA]</scope>
    <source>
        <strain evidence="2">JCM 18302</strain>
    </source>
</reference>
<organism evidence="1 2">
    <name type="scientific">Pseudonocardia adelaidensis</name>
    <dbReference type="NCBI Taxonomy" id="648754"/>
    <lineage>
        <taxon>Bacteria</taxon>
        <taxon>Bacillati</taxon>
        <taxon>Actinomycetota</taxon>
        <taxon>Actinomycetes</taxon>
        <taxon>Pseudonocardiales</taxon>
        <taxon>Pseudonocardiaceae</taxon>
        <taxon>Pseudonocardia</taxon>
    </lineage>
</organism>
<accession>A0ABP9NI34</accession>
<dbReference type="EMBL" id="BAABJO010000004">
    <property type="protein sequence ID" value="GAA5114629.1"/>
    <property type="molecule type" value="Genomic_DNA"/>
</dbReference>
<name>A0ABP9NI34_9PSEU</name>
<comment type="caution">
    <text evidence="1">The sequence shown here is derived from an EMBL/GenBank/DDBJ whole genome shotgun (WGS) entry which is preliminary data.</text>
</comment>
<sequence>MRPRRSRAARNRLEEHAWCRFVHNPVSFAPGVRTKRSVSFVDVAAAVGNAHLRATATALAEERQRNRSDSG</sequence>